<keyword evidence="8" id="KW-1185">Reference proteome</keyword>
<feature type="region of interest" description="Disordered" evidence="6">
    <location>
        <begin position="132"/>
        <end position="206"/>
    </location>
</feature>
<evidence type="ECO:0000256" key="6">
    <source>
        <dbReference type="SAM" id="MobiDB-lite"/>
    </source>
</evidence>
<dbReference type="GeneID" id="103707819"/>
<reference evidence="8" key="1">
    <citation type="journal article" date="2019" name="Nat. Commun.">
        <title>Genome-wide association mapping of date palm fruit traits.</title>
        <authorList>
            <person name="Hazzouri K.M."/>
            <person name="Gros-Balthazard M."/>
            <person name="Flowers J.M."/>
            <person name="Copetti D."/>
            <person name="Lemansour A."/>
            <person name="Lebrun M."/>
            <person name="Masmoudi K."/>
            <person name="Ferrand S."/>
            <person name="Dhar M.I."/>
            <person name="Fresquez Z.A."/>
            <person name="Rosas U."/>
            <person name="Zhang J."/>
            <person name="Talag J."/>
            <person name="Lee S."/>
            <person name="Kudrna D."/>
            <person name="Powell R.F."/>
            <person name="Leitch I.J."/>
            <person name="Krueger R.R."/>
            <person name="Wing R.A."/>
            <person name="Amiri K.M.A."/>
            <person name="Purugganan M.D."/>
        </authorList>
    </citation>
    <scope>NUCLEOTIDE SEQUENCE [LARGE SCALE GENOMIC DNA]</scope>
    <source>
        <strain evidence="8">cv. Khalas</strain>
    </source>
</reference>
<keyword evidence="5" id="KW-0539">Nucleus</keyword>
<dbReference type="PROSITE" id="PS50888">
    <property type="entry name" value="BHLH"/>
    <property type="match status" value="1"/>
</dbReference>
<evidence type="ECO:0000256" key="3">
    <source>
        <dbReference type="ARBA" id="ARBA00023015"/>
    </source>
</evidence>
<evidence type="ECO:0000256" key="1">
    <source>
        <dbReference type="ARBA" id="ARBA00004123"/>
    </source>
</evidence>
<evidence type="ECO:0000256" key="2">
    <source>
        <dbReference type="ARBA" id="ARBA00005510"/>
    </source>
</evidence>
<keyword evidence="3" id="KW-0805">Transcription regulation</keyword>
<gene>
    <name evidence="9" type="primary">LOC103707819</name>
</gene>
<name>A0A8B7C347_PHODC</name>
<dbReference type="InterPro" id="IPR036638">
    <property type="entry name" value="HLH_DNA-bd_sf"/>
</dbReference>
<proteinExistence type="inferred from homology"/>
<comment type="similarity">
    <text evidence="2">Belongs to the bHLH protein family.</text>
</comment>
<dbReference type="PANTHER" id="PTHR12565">
    <property type="entry name" value="STEROL REGULATORY ELEMENT-BINDING PROTEIN"/>
    <property type="match status" value="1"/>
</dbReference>
<dbReference type="GO" id="GO:0003700">
    <property type="term" value="F:DNA-binding transcription factor activity"/>
    <property type="evidence" value="ECO:0007669"/>
    <property type="project" value="TreeGrafter"/>
</dbReference>
<dbReference type="PANTHER" id="PTHR12565:SF465">
    <property type="entry name" value="TRANSCRIPTION FACTOR BHLH49-LIKE"/>
    <property type="match status" value="1"/>
</dbReference>
<dbReference type="RefSeq" id="XP_008790706.3">
    <property type="nucleotide sequence ID" value="XM_008792484.3"/>
</dbReference>
<feature type="domain" description="BHLH" evidence="7">
    <location>
        <begin position="214"/>
        <end position="264"/>
    </location>
</feature>
<evidence type="ECO:0000313" key="8">
    <source>
        <dbReference type="Proteomes" id="UP000228380"/>
    </source>
</evidence>
<protein>
    <submittedName>
        <fullName evidence="9">Transcription factor bHLH137-like</fullName>
    </submittedName>
</protein>
<accession>A0A8B7C347</accession>
<dbReference type="Pfam" id="PF00010">
    <property type="entry name" value="HLH"/>
    <property type="match status" value="1"/>
</dbReference>
<dbReference type="Proteomes" id="UP000228380">
    <property type="component" value="Chromosome 7"/>
</dbReference>
<comment type="subcellular location">
    <subcellularLocation>
        <location evidence="1">Nucleus</location>
    </subcellularLocation>
</comment>
<evidence type="ECO:0000259" key="7">
    <source>
        <dbReference type="PROSITE" id="PS50888"/>
    </source>
</evidence>
<dbReference type="InterPro" id="IPR011598">
    <property type="entry name" value="bHLH_dom"/>
</dbReference>
<dbReference type="GO" id="GO:0005634">
    <property type="term" value="C:nucleus"/>
    <property type="evidence" value="ECO:0007669"/>
    <property type="project" value="UniProtKB-SubCell"/>
</dbReference>
<dbReference type="InterPro" id="IPR024097">
    <property type="entry name" value="bHLH_ZIP_TF"/>
</dbReference>
<dbReference type="SUPFAM" id="SSF47459">
    <property type="entry name" value="HLH, helix-loop-helix DNA-binding domain"/>
    <property type="match status" value="1"/>
</dbReference>
<dbReference type="KEGG" id="pda:103707819"/>
<dbReference type="GO" id="GO:0046983">
    <property type="term" value="F:protein dimerization activity"/>
    <property type="evidence" value="ECO:0007669"/>
    <property type="project" value="InterPro"/>
</dbReference>
<keyword evidence="4" id="KW-0804">Transcription</keyword>
<dbReference type="AlphaFoldDB" id="A0A8B7C347"/>
<dbReference type="SMART" id="SM00353">
    <property type="entry name" value="HLH"/>
    <property type="match status" value="1"/>
</dbReference>
<feature type="compositionally biased region" description="Basic and acidic residues" evidence="6">
    <location>
        <begin position="182"/>
        <end position="199"/>
    </location>
</feature>
<dbReference type="CDD" id="cd18919">
    <property type="entry name" value="bHLH_AtBPE_like"/>
    <property type="match status" value="1"/>
</dbReference>
<evidence type="ECO:0000256" key="5">
    <source>
        <dbReference type="ARBA" id="ARBA00023242"/>
    </source>
</evidence>
<dbReference type="FunFam" id="4.10.280.10:FF:000002">
    <property type="entry name" value="Basic helix-loop-helix transcription factor"/>
    <property type="match status" value="1"/>
</dbReference>
<evidence type="ECO:0000256" key="4">
    <source>
        <dbReference type="ARBA" id="ARBA00023163"/>
    </source>
</evidence>
<reference evidence="9" key="2">
    <citation type="submission" date="2025-08" db="UniProtKB">
        <authorList>
            <consortium name="RefSeq"/>
        </authorList>
    </citation>
    <scope>IDENTIFICATION</scope>
    <source>
        <tissue evidence="9">Young leaves</tissue>
    </source>
</reference>
<organism evidence="8 9">
    <name type="scientific">Phoenix dactylifera</name>
    <name type="common">Date palm</name>
    <dbReference type="NCBI Taxonomy" id="42345"/>
    <lineage>
        <taxon>Eukaryota</taxon>
        <taxon>Viridiplantae</taxon>
        <taxon>Streptophyta</taxon>
        <taxon>Embryophyta</taxon>
        <taxon>Tracheophyta</taxon>
        <taxon>Spermatophyta</taxon>
        <taxon>Magnoliopsida</taxon>
        <taxon>Liliopsida</taxon>
        <taxon>Arecaceae</taxon>
        <taxon>Coryphoideae</taxon>
        <taxon>Phoeniceae</taxon>
        <taxon>Phoenix</taxon>
    </lineage>
</organism>
<sequence>MASLLPFSNLHISQSQACHFNTHYMTSHLFLLSLLGYFSLYERMAAFSYQHHHPLLLDSPFLPNSAIKLPPTPHQVGEMTNVSAGFLYCNTPEAIREASATEARAFQSSGSLDGAIILHSGETQMDCSSSVLVETHGGDSGERATTLQGSTEKKRKSRHGASLSSFRSKDTKESKSRKHKSKEGEKPKADEVKERKPCDDPPTGYIHVRARRGQATDSHSLAERVRREKISQRMKLLQSLVPGCDKISGKALIFDEIINYVLSLQNQVEFLSMKLAFLSPTMHDLGVDLNGHMDQQQRIGSMARDSVPTPFVPQRNHIQPVAFGGDITKDYPMMDPSPFLLHQQGPQAFSQDNSSVLMQVGDQRQGFLNPMMFNNMCSFQ</sequence>
<dbReference type="OrthoDB" id="1928604at2759"/>
<evidence type="ECO:0000313" key="9">
    <source>
        <dbReference type="RefSeq" id="XP_008790706.3"/>
    </source>
</evidence>
<dbReference type="Gene3D" id="4.10.280.10">
    <property type="entry name" value="Helix-loop-helix DNA-binding domain"/>
    <property type="match status" value="1"/>
</dbReference>